<feature type="region of interest" description="Disordered" evidence="1">
    <location>
        <begin position="1"/>
        <end position="24"/>
    </location>
</feature>
<evidence type="ECO:0000313" key="3">
    <source>
        <dbReference type="Proteomes" id="UP001586593"/>
    </source>
</evidence>
<dbReference type="EMBL" id="JAZHXJ010002996">
    <property type="protein sequence ID" value="KAL1835819.1"/>
    <property type="molecule type" value="Genomic_DNA"/>
</dbReference>
<comment type="caution">
    <text evidence="2">The sequence shown here is derived from an EMBL/GenBank/DDBJ whole genome shotgun (WGS) entry which is preliminary data.</text>
</comment>
<dbReference type="Gene3D" id="3.40.50.300">
    <property type="entry name" value="P-loop containing nucleotide triphosphate hydrolases"/>
    <property type="match status" value="1"/>
</dbReference>
<keyword evidence="3" id="KW-1185">Reference proteome</keyword>
<name>A0ABR3V225_9PEZI</name>
<organism evidence="2 3">
    <name type="scientific">Phialemonium thermophilum</name>
    <dbReference type="NCBI Taxonomy" id="223376"/>
    <lineage>
        <taxon>Eukaryota</taxon>
        <taxon>Fungi</taxon>
        <taxon>Dikarya</taxon>
        <taxon>Ascomycota</taxon>
        <taxon>Pezizomycotina</taxon>
        <taxon>Sordariomycetes</taxon>
        <taxon>Sordariomycetidae</taxon>
        <taxon>Cephalothecales</taxon>
        <taxon>Cephalothecaceae</taxon>
        <taxon>Phialemonium</taxon>
    </lineage>
</organism>
<evidence type="ECO:0000313" key="2">
    <source>
        <dbReference type="EMBL" id="KAL1835819.1"/>
    </source>
</evidence>
<sequence length="85" mass="8982">MASRGGRVRSTSAGSESAPPDPGDAVAVVVVTHSKEMMKVADRIVVLDDGCVVEEGGYDELVARRGPFARLVEEGGWSILRRNGV</sequence>
<reference evidence="2 3" key="1">
    <citation type="journal article" date="2024" name="Commun. Biol.">
        <title>Comparative genomic analysis of thermophilic fungi reveals convergent evolutionary adaptations and gene losses.</title>
        <authorList>
            <person name="Steindorff A.S."/>
            <person name="Aguilar-Pontes M.V."/>
            <person name="Robinson A.J."/>
            <person name="Andreopoulos B."/>
            <person name="LaButti K."/>
            <person name="Kuo A."/>
            <person name="Mondo S."/>
            <person name="Riley R."/>
            <person name="Otillar R."/>
            <person name="Haridas S."/>
            <person name="Lipzen A."/>
            <person name="Grimwood J."/>
            <person name="Schmutz J."/>
            <person name="Clum A."/>
            <person name="Reid I.D."/>
            <person name="Moisan M.C."/>
            <person name="Butler G."/>
            <person name="Nguyen T.T.M."/>
            <person name="Dewar K."/>
            <person name="Conant G."/>
            <person name="Drula E."/>
            <person name="Henrissat B."/>
            <person name="Hansel C."/>
            <person name="Singer S."/>
            <person name="Hutchinson M.I."/>
            <person name="de Vries R.P."/>
            <person name="Natvig D.O."/>
            <person name="Powell A.J."/>
            <person name="Tsang A."/>
            <person name="Grigoriev I.V."/>
        </authorList>
    </citation>
    <scope>NUCLEOTIDE SEQUENCE [LARGE SCALE GENOMIC DNA]</scope>
    <source>
        <strain evidence="2 3">ATCC 24622</strain>
    </source>
</reference>
<dbReference type="Proteomes" id="UP001586593">
    <property type="component" value="Unassembled WGS sequence"/>
</dbReference>
<accession>A0ABR3V225</accession>
<gene>
    <name evidence="2" type="ORF">VTK73DRAFT_5307</name>
</gene>
<evidence type="ECO:0000256" key="1">
    <source>
        <dbReference type="SAM" id="MobiDB-lite"/>
    </source>
</evidence>
<dbReference type="InterPro" id="IPR027417">
    <property type="entry name" value="P-loop_NTPase"/>
</dbReference>
<proteinExistence type="predicted"/>
<dbReference type="SUPFAM" id="SSF52540">
    <property type="entry name" value="P-loop containing nucleoside triphosphate hydrolases"/>
    <property type="match status" value="1"/>
</dbReference>
<protein>
    <submittedName>
        <fullName evidence="2">Uncharacterized protein</fullName>
    </submittedName>
</protein>